<dbReference type="Gene3D" id="1.20.5.190">
    <property type="match status" value="1"/>
</dbReference>
<proteinExistence type="predicted"/>
<reference evidence="2 3" key="1">
    <citation type="journal article" date="2023" name="Insect Mol. Biol.">
        <title>Genome sequencing provides insights into the evolution of gene families encoding plant cell wall-degrading enzymes in longhorned beetles.</title>
        <authorList>
            <person name="Shin N.R."/>
            <person name="Okamura Y."/>
            <person name="Kirsch R."/>
            <person name="Pauchet Y."/>
        </authorList>
    </citation>
    <scope>NUCLEOTIDE SEQUENCE [LARGE SCALE GENOMIC DNA]</scope>
    <source>
        <strain evidence="2">EAD_L_NR</strain>
    </source>
</reference>
<evidence type="ECO:0000313" key="3">
    <source>
        <dbReference type="Proteomes" id="UP001159042"/>
    </source>
</evidence>
<feature type="compositionally biased region" description="Polar residues" evidence="1">
    <location>
        <begin position="18"/>
        <end position="32"/>
    </location>
</feature>
<comment type="caution">
    <text evidence="2">The sequence shown here is derived from an EMBL/GenBank/DDBJ whole genome shotgun (WGS) entry which is preliminary data.</text>
</comment>
<evidence type="ECO:0000313" key="2">
    <source>
        <dbReference type="EMBL" id="KAJ8924054.1"/>
    </source>
</evidence>
<evidence type="ECO:0000256" key="1">
    <source>
        <dbReference type="SAM" id="MobiDB-lite"/>
    </source>
</evidence>
<dbReference type="InterPro" id="IPR000048">
    <property type="entry name" value="IQ_motif_EF-hand-BS"/>
</dbReference>
<keyword evidence="3" id="KW-1185">Reference proteome</keyword>
<feature type="region of interest" description="Disordered" evidence="1">
    <location>
        <begin position="18"/>
        <end position="66"/>
    </location>
</feature>
<protein>
    <submittedName>
        <fullName evidence="2">Uncharacterized protein</fullName>
    </submittedName>
</protein>
<dbReference type="Pfam" id="PF00612">
    <property type="entry name" value="IQ"/>
    <property type="match status" value="1"/>
</dbReference>
<accession>A0AAV8WBU9</accession>
<dbReference type="EMBL" id="JANEYG010000003">
    <property type="protein sequence ID" value="KAJ8924054.1"/>
    <property type="molecule type" value="Genomic_DNA"/>
</dbReference>
<feature type="region of interest" description="Disordered" evidence="1">
    <location>
        <begin position="74"/>
        <end position="93"/>
    </location>
</feature>
<name>A0AAV8WBU9_9CUCU</name>
<dbReference type="AlphaFoldDB" id="A0AAV8WBU9"/>
<feature type="compositionally biased region" description="Basic and acidic residues" evidence="1">
    <location>
        <begin position="54"/>
        <end position="66"/>
    </location>
</feature>
<organism evidence="2 3">
    <name type="scientific">Exocentrus adspersus</name>
    <dbReference type="NCBI Taxonomy" id="1586481"/>
    <lineage>
        <taxon>Eukaryota</taxon>
        <taxon>Metazoa</taxon>
        <taxon>Ecdysozoa</taxon>
        <taxon>Arthropoda</taxon>
        <taxon>Hexapoda</taxon>
        <taxon>Insecta</taxon>
        <taxon>Pterygota</taxon>
        <taxon>Neoptera</taxon>
        <taxon>Endopterygota</taxon>
        <taxon>Coleoptera</taxon>
        <taxon>Polyphaga</taxon>
        <taxon>Cucujiformia</taxon>
        <taxon>Chrysomeloidea</taxon>
        <taxon>Cerambycidae</taxon>
        <taxon>Lamiinae</taxon>
        <taxon>Acanthocinini</taxon>
        <taxon>Exocentrus</taxon>
    </lineage>
</organism>
<dbReference type="SMART" id="SM00015">
    <property type="entry name" value="IQ"/>
    <property type="match status" value="1"/>
</dbReference>
<gene>
    <name evidence="2" type="ORF">NQ315_006831</name>
</gene>
<sequence>MLTCEPDILTYTLASRQHTCYPNGSSDMNNQRRQLRRKSSGRLTEGGRIVQNNKPKDPKDIEEKSAVKIQASVRGFLVRRRQKKQKNSESDRT</sequence>
<dbReference type="PROSITE" id="PS50096">
    <property type="entry name" value="IQ"/>
    <property type="match status" value="1"/>
</dbReference>
<dbReference type="Proteomes" id="UP001159042">
    <property type="component" value="Unassembled WGS sequence"/>
</dbReference>